<evidence type="ECO:0000313" key="2">
    <source>
        <dbReference type="Proteomes" id="UP001558713"/>
    </source>
</evidence>
<dbReference type="PANTHER" id="PTHR34222:SF99">
    <property type="entry name" value="PROTEIN, PUTATIVE-RELATED"/>
    <property type="match status" value="1"/>
</dbReference>
<proteinExistence type="predicted"/>
<dbReference type="InterPro" id="IPR036875">
    <property type="entry name" value="Znf_CCHC_sf"/>
</dbReference>
<dbReference type="EMBL" id="JBANAX010000314">
    <property type="protein sequence ID" value="KAL1214412.1"/>
    <property type="molecule type" value="Genomic_DNA"/>
</dbReference>
<keyword evidence="2" id="KW-1185">Reference proteome</keyword>
<evidence type="ECO:0000313" key="1">
    <source>
        <dbReference type="EMBL" id="KAL1214412.1"/>
    </source>
</evidence>
<accession>A0ABD1B622</accession>
<reference evidence="1 2" key="1">
    <citation type="submission" date="2024-04" db="EMBL/GenBank/DDBJ databases">
        <title>Genome assembly C_amara_ONT_v2.</title>
        <authorList>
            <person name="Yant L."/>
            <person name="Moore C."/>
            <person name="Slenker M."/>
        </authorList>
    </citation>
    <scope>NUCLEOTIDE SEQUENCE [LARGE SCALE GENOMIC DNA]</scope>
    <source>
        <tissue evidence="1">Leaf</tissue>
    </source>
</reference>
<dbReference type="PANTHER" id="PTHR34222">
    <property type="entry name" value="GAG_PRE-INTEGRS DOMAIN-CONTAINING PROTEIN"/>
    <property type="match status" value="1"/>
</dbReference>
<protein>
    <recommendedName>
        <fullName evidence="3">CCHC-type domain-containing protein</fullName>
    </recommendedName>
</protein>
<dbReference type="SUPFAM" id="SSF57756">
    <property type="entry name" value="Retrovirus zinc finger-like domains"/>
    <property type="match status" value="1"/>
</dbReference>
<comment type="caution">
    <text evidence="1">The sequence shown here is derived from an EMBL/GenBank/DDBJ whole genome shotgun (WGS) entry which is preliminary data.</text>
</comment>
<evidence type="ECO:0008006" key="3">
    <source>
        <dbReference type="Google" id="ProtNLM"/>
    </source>
</evidence>
<organism evidence="1 2">
    <name type="scientific">Cardamine amara subsp. amara</name>
    <dbReference type="NCBI Taxonomy" id="228776"/>
    <lineage>
        <taxon>Eukaryota</taxon>
        <taxon>Viridiplantae</taxon>
        <taxon>Streptophyta</taxon>
        <taxon>Embryophyta</taxon>
        <taxon>Tracheophyta</taxon>
        <taxon>Spermatophyta</taxon>
        <taxon>Magnoliopsida</taxon>
        <taxon>eudicotyledons</taxon>
        <taxon>Gunneridae</taxon>
        <taxon>Pentapetalae</taxon>
        <taxon>rosids</taxon>
        <taxon>malvids</taxon>
        <taxon>Brassicales</taxon>
        <taxon>Brassicaceae</taxon>
        <taxon>Cardamineae</taxon>
        <taxon>Cardamine</taxon>
    </lineage>
</organism>
<sequence length="201" mass="21619">MNGDQSSGGQAYVSDQTELAAAYNTYRPRGGNRPVCTFCGKLGHTVQKCYKVHGFPPGIKQNTQFQGNQFQGNASPAAFVPRHQSQFAPRPQFNSSTNYVPPPSNFVLQQRSVANVFSGVNSSAPMAPMPYYVPPPAVNVVNLDIGQMSQIQLQTFMQQLNAHVRAPKPPAPPSQASISENGGMALQSSCGVFSGIDDWEG</sequence>
<dbReference type="Proteomes" id="UP001558713">
    <property type="component" value="Unassembled WGS sequence"/>
</dbReference>
<gene>
    <name evidence="1" type="ORF">V5N11_016078</name>
</gene>
<dbReference type="AlphaFoldDB" id="A0ABD1B622"/>
<name>A0ABD1B622_CARAN</name>